<accession>A0A922CK46</accession>
<evidence type="ECO:0000313" key="2">
    <source>
        <dbReference type="Proteomes" id="UP000791440"/>
    </source>
</evidence>
<proteinExistence type="predicted"/>
<organism evidence="1 2">
    <name type="scientific">Manduca sexta</name>
    <name type="common">Tobacco hawkmoth</name>
    <name type="synonym">Tobacco hornworm</name>
    <dbReference type="NCBI Taxonomy" id="7130"/>
    <lineage>
        <taxon>Eukaryota</taxon>
        <taxon>Metazoa</taxon>
        <taxon>Ecdysozoa</taxon>
        <taxon>Arthropoda</taxon>
        <taxon>Hexapoda</taxon>
        <taxon>Insecta</taxon>
        <taxon>Pterygota</taxon>
        <taxon>Neoptera</taxon>
        <taxon>Endopterygota</taxon>
        <taxon>Lepidoptera</taxon>
        <taxon>Glossata</taxon>
        <taxon>Ditrysia</taxon>
        <taxon>Bombycoidea</taxon>
        <taxon>Sphingidae</taxon>
        <taxon>Sphinginae</taxon>
        <taxon>Sphingini</taxon>
        <taxon>Manduca</taxon>
    </lineage>
</organism>
<name>A0A922CK46_MANSE</name>
<evidence type="ECO:0000313" key="1">
    <source>
        <dbReference type="EMBL" id="KAG6449107.1"/>
    </source>
</evidence>
<gene>
    <name evidence="1" type="ORF">O3G_MSEX005885</name>
</gene>
<dbReference type="AlphaFoldDB" id="A0A922CK46"/>
<reference evidence="1" key="1">
    <citation type="journal article" date="2016" name="Insect Biochem. Mol. Biol.">
        <title>Multifaceted biological insights from a draft genome sequence of the tobacco hornworm moth, Manduca sexta.</title>
        <authorList>
            <person name="Kanost M.R."/>
            <person name="Arrese E.L."/>
            <person name="Cao X."/>
            <person name="Chen Y.R."/>
            <person name="Chellapilla S."/>
            <person name="Goldsmith M.R."/>
            <person name="Grosse-Wilde E."/>
            <person name="Heckel D.G."/>
            <person name="Herndon N."/>
            <person name="Jiang H."/>
            <person name="Papanicolaou A."/>
            <person name="Qu J."/>
            <person name="Soulages J.L."/>
            <person name="Vogel H."/>
            <person name="Walters J."/>
            <person name="Waterhouse R.M."/>
            <person name="Ahn S.J."/>
            <person name="Almeida F.C."/>
            <person name="An C."/>
            <person name="Aqrawi P."/>
            <person name="Bretschneider A."/>
            <person name="Bryant W.B."/>
            <person name="Bucks S."/>
            <person name="Chao H."/>
            <person name="Chevignon G."/>
            <person name="Christen J.M."/>
            <person name="Clarke D.F."/>
            <person name="Dittmer N.T."/>
            <person name="Ferguson L.C.F."/>
            <person name="Garavelou S."/>
            <person name="Gordon K.H.J."/>
            <person name="Gunaratna R.T."/>
            <person name="Han Y."/>
            <person name="Hauser F."/>
            <person name="He Y."/>
            <person name="Heidel-Fischer H."/>
            <person name="Hirsh A."/>
            <person name="Hu Y."/>
            <person name="Jiang H."/>
            <person name="Kalra D."/>
            <person name="Klinner C."/>
            <person name="Konig C."/>
            <person name="Kovar C."/>
            <person name="Kroll A.R."/>
            <person name="Kuwar S.S."/>
            <person name="Lee S.L."/>
            <person name="Lehman R."/>
            <person name="Li K."/>
            <person name="Li Z."/>
            <person name="Liang H."/>
            <person name="Lovelace S."/>
            <person name="Lu Z."/>
            <person name="Mansfield J.H."/>
            <person name="McCulloch K.J."/>
            <person name="Mathew T."/>
            <person name="Morton B."/>
            <person name="Muzny D.M."/>
            <person name="Neunemann D."/>
            <person name="Ongeri F."/>
            <person name="Pauchet Y."/>
            <person name="Pu L.L."/>
            <person name="Pyrousis I."/>
            <person name="Rao X.J."/>
            <person name="Redding A."/>
            <person name="Roesel C."/>
            <person name="Sanchez-Gracia A."/>
            <person name="Schaack S."/>
            <person name="Shukla A."/>
            <person name="Tetreau G."/>
            <person name="Wang Y."/>
            <person name="Xiong G.H."/>
            <person name="Traut W."/>
            <person name="Walsh T.K."/>
            <person name="Worley K.C."/>
            <person name="Wu D."/>
            <person name="Wu W."/>
            <person name="Wu Y.Q."/>
            <person name="Zhang X."/>
            <person name="Zou Z."/>
            <person name="Zucker H."/>
            <person name="Briscoe A.D."/>
            <person name="Burmester T."/>
            <person name="Clem R.J."/>
            <person name="Feyereisen R."/>
            <person name="Grimmelikhuijzen C.J.P."/>
            <person name="Hamodrakas S.J."/>
            <person name="Hansson B.S."/>
            <person name="Huguet E."/>
            <person name="Jermiin L.S."/>
            <person name="Lan Q."/>
            <person name="Lehman H.K."/>
            <person name="Lorenzen M."/>
            <person name="Merzendorfer H."/>
            <person name="Michalopoulos I."/>
            <person name="Morton D.B."/>
            <person name="Muthukrishnan S."/>
            <person name="Oakeshott J.G."/>
            <person name="Palmer W."/>
            <person name="Park Y."/>
            <person name="Passarelli A.L."/>
            <person name="Rozas J."/>
            <person name="Schwartz L.M."/>
            <person name="Smith W."/>
            <person name="Southgate A."/>
            <person name="Vilcinskas A."/>
            <person name="Vogt R."/>
            <person name="Wang P."/>
            <person name="Werren J."/>
            <person name="Yu X.Q."/>
            <person name="Zhou J.J."/>
            <person name="Brown S.J."/>
            <person name="Scherer S.E."/>
            <person name="Richards S."/>
            <person name="Blissard G.W."/>
        </authorList>
    </citation>
    <scope>NUCLEOTIDE SEQUENCE</scope>
</reference>
<dbReference type="EMBL" id="JH668369">
    <property type="protein sequence ID" value="KAG6449107.1"/>
    <property type="molecule type" value="Genomic_DNA"/>
</dbReference>
<reference evidence="1" key="2">
    <citation type="submission" date="2020-12" db="EMBL/GenBank/DDBJ databases">
        <authorList>
            <person name="Kanost M."/>
        </authorList>
    </citation>
    <scope>NUCLEOTIDE SEQUENCE</scope>
</reference>
<dbReference type="Proteomes" id="UP000791440">
    <property type="component" value="Unassembled WGS sequence"/>
</dbReference>
<keyword evidence="2" id="KW-1185">Reference proteome</keyword>
<protein>
    <submittedName>
        <fullName evidence="1">Uncharacterized protein</fullName>
    </submittedName>
</protein>
<comment type="caution">
    <text evidence="1">The sequence shown here is derived from an EMBL/GenBank/DDBJ whole genome shotgun (WGS) entry which is preliminary data.</text>
</comment>
<sequence length="107" mass="12348">MLRGLYRINCELEEVTLKNHLLRLKEYKIKGNVFRDQCLRVANKLQMKVELGGVRFTPHDINTSTATTDTNVSNTIELVNKVPLKMTHYIAVALNTLVVKQWMYNGK</sequence>